<protein>
    <submittedName>
        <fullName evidence="2">Uncharacterized protein</fullName>
    </submittedName>
</protein>
<comment type="caution">
    <text evidence="2">The sequence shown here is derived from an EMBL/GenBank/DDBJ whole genome shotgun (WGS) entry which is preliminary data.</text>
</comment>
<gene>
    <name evidence="2" type="ORF">EVOR1521_LOCUS18106</name>
</gene>
<organism evidence="2 3">
    <name type="scientific">Effrenium voratum</name>
    <dbReference type="NCBI Taxonomy" id="2562239"/>
    <lineage>
        <taxon>Eukaryota</taxon>
        <taxon>Sar</taxon>
        <taxon>Alveolata</taxon>
        <taxon>Dinophyceae</taxon>
        <taxon>Suessiales</taxon>
        <taxon>Symbiodiniaceae</taxon>
        <taxon>Effrenium</taxon>
    </lineage>
</organism>
<feature type="region of interest" description="Disordered" evidence="1">
    <location>
        <begin position="102"/>
        <end position="127"/>
    </location>
</feature>
<reference evidence="2" key="1">
    <citation type="submission" date="2023-08" db="EMBL/GenBank/DDBJ databases">
        <authorList>
            <person name="Chen Y."/>
            <person name="Shah S."/>
            <person name="Dougan E. K."/>
            <person name="Thang M."/>
            <person name="Chan C."/>
        </authorList>
    </citation>
    <scope>NUCLEOTIDE SEQUENCE</scope>
</reference>
<keyword evidence="3" id="KW-1185">Reference proteome</keyword>
<evidence type="ECO:0000256" key="1">
    <source>
        <dbReference type="SAM" id="MobiDB-lite"/>
    </source>
</evidence>
<sequence>MELALAVLGEESGSLLAQVWGFLGAWELLRLGRASAELWGRALEALPRRLPRPSPLPLLNLQERGAALRRLPVLEGAFLFENFSAWDPASLQVGAERAPAFGGASGSGGGGRWRLGPGTEQPPSLAREANGDPEALGHWCVRMANEDPLTDLGPSGLVFTLGWARPREVSYRCKAEAAKAFRAGAVLALAQGLGNDKGPERPAVLMSFVRDGNSREVLGARNSWTEPLGAWEDGQWLALALRLDWASKTLRLRLGGGEEKTLPFADEKCEAVRYLVLYNHTGDFVAFFTDLLIT</sequence>
<proteinExistence type="predicted"/>
<evidence type="ECO:0000313" key="2">
    <source>
        <dbReference type="EMBL" id="CAJ1393185.1"/>
    </source>
</evidence>
<dbReference type="Proteomes" id="UP001178507">
    <property type="component" value="Unassembled WGS sequence"/>
</dbReference>
<evidence type="ECO:0000313" key="3">
    <source>
        <dbReference type="Proteomes" id="UP001178507"/>
    </source>
</evidence>
<name>A0AA36N027_9DINO</name>
<feature type="compositionally biased region" description="Gly residues" evidence="1">
    <location>
        <begin position="103"/>
        <end position="113"/>
    </location>
</feature>
<accession>A0AA36N027</accession>
<dbReference type="AlphaFoldDB" id="A0AA36N027"/>
<dbReference type="EMBL" id="CAUJNA010002502">
    <property type="protein sequence ID" value="CAJ1393185.1"/>
    <property type="molecule type" value="Genomic_DNA"/>
</dbReference>